<evidence type="ECO:0000313" key="1">
    <source>
        <dbReference type="EMBL" id="AJP09102.1"/>
    </source>
</evidence>
<dbReference type="RefSeq" id="YP_009701602.1">
    <property type="nucleotide sequence ID" value="NC_044938.1"/>
</dbReference>
<dbReference type="Proteomes" id="UP000232922">
    <property type="component" value="Genome"/>
</dbReference>
<protein>
    <submittedName>
        <fullName evidence="1">Hemolysin-like protein</fullName>
    </submittedName>
</protein>
<dbReference type="GeneID" id="41900738"/>
<dbReference type="KEGG" id="vg:41900738"/>
<name>A0A171PVM4_9VIRU</name>
<proteinExistence type="predicted"/>
<dbReference type="EMBL" id="KJ755191">
    <property type="protein sequence ID" value="AJP09102.1"/>
    <property type="molecule type" value="Genomic_DNA"/>
</dbReference>
<sequence length="160" mass="17207">MTVRSEDEEVSAEIVTAKISDGNGRGGFLRRSIRGTIDKGKKVSGGVIDKVSTTVDPMMPAQVKYSVAVAKAMSNGLGDVILSAKNALLTLKNNCVNVCTTIKSVQSDVRACMTSSVKGVNRNGRKIFDAFKRTGVDLSVNVGQTYKDTMAMIFKYRTCD</sequence>
<organism evidence="1 2">
    <name type="scientific">Heliothis virescens ascovirus 3f</name>
    <dbReference type="NCBI Taxonomy" id="328614"/>
    <lineage>
        <taxon>Viruses</taxon>
        <taxon>Varidnaviria</taxon>
        <taxon>Bamfordvirae</taxon>
        <taxon>Nucleocytoviricota</taxon>
        <taxon>Megaviricetes</taxon>
        <taxon>Pimascovirales</taxon>
        <taxon>Pimascovirales incertae sedis</taxon>
        <taxon>Ascoviridae</taxon>
        <taxon>Ascovirus</taxon>
        <taxon>Ascovirus hvav3a</taxon>
    </lineage>
</organism>
<evidence type="ECO:0000313" key="2">
    <source>
        <dbReference type="Proteomes" id="UP000232922"/>
    </source>
</evidence>
<reference evidence="2" key="1">
    <citation type="submission" date="2014-04" db="EMBL/GenBank/DDBJ databases">
        <authorList>
            <person name="Wei Y."/>
            <person name="Huang G."/>
            <person name="Cheng X."/>
        </authorList>
    </citation>
    <scope>NUCLEOTIDE SEQUENCE [LARGE SCALE GENOMIC DNA]</scope>
</reference>
<accession>A0A171PVM4</accession>